<evidence type="ECO:0000256" key="3">
    <source>
        <dbReference type="ARBA" id="ARBA00022475"/>
    </source>
</evidence>
<evidence type="ECO:0000256" key="6">
    <source>
        <dbReference type="ARBA" id="ARBA00023136"/>
    </source>
</evidence>
<name>A0A1G6JP90_9ACTN</name>
<evidence type="ECO:0000313" key="10">
    <source>
        <dbReference type="EMBL" id="SDC20572.1"/>
    </source>
</evidence>
<keyword evidence="5 7" id="KW-1133">Transmembrane helix</keyword>
<keyword evidence="4 7" id="KW-0812">Transmembrane</keyword>
<dbReference type="Gene3D" id="1.10.3720.10">
    <property type="entry name" value="MetI-like"/>
    <property type="match status" value="1"/>
</dbReference>
<keyword evidence="3" id="KW-1003">Cell membrane</keyword>
<dbReference type="PROSITE" id="PS50928">
    <property type="entry name" value="ABC_TM1"/>
    <property type="match status" value="1"/>
</dbReference>
<evidence type="ECO:0000256" key="1">
    <source>
        <dbReference type="ARBA" id="ARBA00004651"/>
    </source>
</evidence>
<dbReference type="AlphaFoldDB" id="A0A1G6JP90"/>
<feature type="domain" description="ABC transmembrane type-1" evidence="9">
    <location>
        <begin position="112"/>
        <end position="324"/>
    </location>
</feature>
<feature type="transmembrane region" description="Helical" evidence="7">
    <location>
        <begin position="112"/>
        <end position="137"/>
    </location>
</feature>
<evidence type="ECO:0000256" key="5">
    <source>
        <dbReference type="ARBA" id="ARBA00022989"/>
    </source>
</evidence>
<keyword evidence="11" id="KW-1185">Reference proteome</keyword>
<dbReference type="InterPro" id="IPR000515">
    <property type="entry name" value="MetI-like"/>
</dbReference>
<feature type="transmembrane region" description="Helical" evidence="7">
    <location>
        <begin position="37"/>
        <end position="63"/>
    </location>
</feature>
<feature type="compositionally biased region" description="Basic and acidic residues" evidence="8">
    <location>
        <begin position="8"/>
        <end position="18"/>
    </location>
</feature>
<dbReference type="Proteomes" id="UP000182100">
    <property type="component" value="Unassembled WGS sequence"/>
</dbReference>
<feature type="region of interest" description="Disordered" evidence="8">
    <location>
        <begin position="1"/>
        <end position="28"/>
    </location>
</feature>
<dbReference type="PANTHER" id="PTHR43227:SF7">
    <property type="entry name" value="ARABINOOLIGOSACCHARIDES TRANSPORT SYSTEM PERMEASE PROTEIN ARAP"/>
    <property type="match status" value="1"/>
</dbReference>
<evidence type="ECO:0000256" key="4">
    <source>
        <dbReference type="ARBA" id="ARBA00022692"/>
    </source>
</evidence>
<protein>
    <submittedName>
        <fullName evidence="10">Arabinogalactan oligomer / maltooligosaccharide transport system permease protein</fullName>
    </submittedName>
</protein>
<keyword evidence="6 7" id="KW-0472">Membrane</keyword>
<sequence length="337" mass="37988">MTVAIDRATGKRSGDRPPRPGPGPRPGRLKRAYQKHWYAFAMIVPVVVVLGVLVLYPLAYGFYLTLTDANSLNSARTIGVNEIEATYKFIGLDNYADILWGETSYDRFWSHFIWTIVWTAACVGLHYTIGLGLALLLNQKLRGRTFYRLILILPWAVPTFVTVFGWRFMLADSGIINSGLESLGLPTPLWLEDTFWQRFAAIMVNTWCGVPFMMVSLLGGLQSIDGTLYEAAEMDGATAWQRFRHVTLPGLRSVSSTVVLLGVIWTFNQFAVIFLLFGNTAPDAQILVTWAYYLGFGQQPRDFAQSAAYGMLLLAVLIVFTSFYRRWLNRNEQQLAI</sequence>
<feature type="transmembrane region" description="Helical" evidence="7">
    <location>
        <begin position="195"/>
        <end position="218"/>
    </location>
</feature>
<feature type="transmembrane region" description="Helical" evidence="7">
    <location>
        <begin position="149"/>
        <end position="169"/>
    </location>
</feature>
<dbReference type="RefSeq" id="WP_074993504.1">
    <property type="nucleotide sequence ID" value="NZ_FMZK01000001.1"/>
</dbReference>
<organism evidence="10 11">
    <name type="scientific">Streptomyces prasinopilosus</name>
    <dbReference type="NCBI Taxonomy" id="67344"/>
    <lineage>
        <taxon>Bacteria</taxon>
        <taxon>Bacillati</taxon>
        <taxon>Actinomycetota</taxon>
        <taxon>Actinomycetes</taxon>
        <taxon>Kitasatosporales</taxon>
        <taxon>Streptomycetaceae</taxon>
        <taxon>Streptomyces</taxon>
    </lineage>
</organism>
<proteinExistence type="inferred from homology"/>
<evidence type="ECO:0000256" key="2">
    <source>
        <dbReference type="ARBA" id="ARBA00022448"/>
    </source>
</evidence>
<dbReference type="PANTHER" id="PTHR43227">
    <property type="entry name" value="BLL4140 PROTEIN"/>
    <property type="match status" value="1"/>
</dbReference>
<dbReference type="EMBL" id="FMZK01000001">
    <property type="protein sequence ID" value="SDC20572.1"/>
    <property type="molecule type" value="Genomic_DNA"/>
</dbReference>
<dbReference type="InterPro" id="IPR050809">
    <property type="entry name" value="UgpAE/MalFG_permease"/>
</dbReference>
<dbReference type="CDD" id="cd06261">
    <property type="entry name" value="TM_PBP2"/>
    <property type="match status" value="1"/>
</dbReference>
<evidence type="ECO:0000256" key="8">
    <source>
        <dbReference type="SAM" id="MobiDB-lite"/>
    </source>
</evidence>
<keyword evidence="2 7" id="KW-0813">Transport</keyword>
<evidence type="ECO:0000256" key="7">
    <source>
        <dbReference type="RuleBase" id="RU363032"/>
    </source>
</evidence>
<dbReference type="SUPFAM" id="SSF161098">
    <property type="entry name" value="MetI-like"/>
    <property type="match status" value="1"/>
</dbReference>
<evidence type="ECO:0000259" key="9">
    <source>
        <dbReference type="PROSITE" id="PS50928"/>
    </source>
</evidence>
<dbReference type="GO" id="GO:0055085">
    <property type="term" value="P:transmembrane transport"/>
    <property type="evidence" value="ECO:0007669"/>
    <property type="project" value="InterPro"/>
</dbReference>
<accession>A0A1G6JP90</accession>
<evidence type="ECO:0000313" key="11">
    <source>
        <dbReference type="Proteomes" id="UP000182100"/>
    </source>
</evidence>
<comment type="subcellular location">
    <subcellularLocation>
        <location evidence="1 7">Cell membrane</location>
        <topology evidence="1 7">Multi-pass membrane protein</topology>
    </subcellularLocation>
</comment>
<feature type="transmembrane region" description="Helical" evidence="7">
    <location>
        <begin position="303"/>
        <end position="324"/>
    </location>
</feature>
<feature type="transmembrane region" description="Helical" evidence="7">
    <location>
        <begin position="258"/>
        <end position="277"/>
    </location>
</feature>
<dbReference type="InterPro" id="IPR035906">
    <property type="entry name" value="MetI-like_sf"/>
</dbReference>
<gene>
    <name evidence="10" type="ORF">SAMN05216505_101754</name>
</gene>
<dbReference type="GO" id="GO:0005886">
    <property type="term" value="C:plasma membrane"/>
    <property type="evidence" value="ECO:0007669"/>
    <property type="project" value="UniProtKB-SubCell"/>
</dbReference>
<comment type="similarity">
    <text evidence="7">Belongs to the binding-protein-dependent transport system permease family.</text>
</comment>
<reference evidence="11" key="1">
    <citation type="submission" date="2016-10" db="EMBL/GenBank/DDBJ databases">
        <authorList>
            <person name="Varghese N."/>
            <person name="Submissions S."/>
        </authorList>
    </citation>
    <scope>NUCLEOTIDE SEQUENCE [LARGE SCALE GENOMIC DNA]</scope>
    <source>
        <strain evidence="11">CGMCC 4.3504</strain>
    </source>
</reference>
<dbReference type="Pfam" id="PF00528">
    <property type="entry name" value="BPD_transp_1"/>
    <property type="match status" value="1"/>
</dbReference>
<dbReference type="STRING" id="67344.SAMN05216505_101754"/>